<dbReference type="EMBL" id="QKZT01000010">
    <property type="protein sequence ID" value="PZX51015.1"/>
    <property type="molecule type" value="Genomic_DNA"/>
</dbReference>
<dbReference type="RefSeq" id="WP_111319952.1">
    <property type="nucleotide sequence ID" value="NZ_QKZT01000010.1"/>
</dbReference>
<dbReference type="Gene3D" id="3.90.245.10">
    <property type="entry name" value="Ribonucleoside hydrolase-like"/>
    <property type="match status" value="1"/>
</dbReference>
<protein>
    <submittedName>
        <fullName evidence="2">Inosine-uridine preferring nucleoside hydrolase</fullName>
    </submittedName>
</protein>
<evidence type="ECO:0000313" key="3">
    <source>
        <dbReference type="Proteomes" id="UP000248882"/>
    </source>
</evidence>
<evidence type="ECO:0000313" key="2">
    <source>
        <dbReference type="EMBL" id="PZX51015.1"/>
    </source>
</evidence>
<dbReference type="AlphaFoldDB" id="A0A2W7RK32"/>
<proteinExistence type="predicted"/>
<feature type="domain" description="Inosine/uridine-preferring nucleoside hydrolase" evidence="1">
    <location>
        <begin position="29"/>
        <end position="288"/>
    </location>
</feature>
<sequence>MSLKTIPILLVFLFMIFSAYGQSKQPSKVIFDTDMGPDYDDVGAIALLHSFADQGEIEILATIASTKYEGVAAVLNVLNTYFERPEVPIGVPKAKAIEQKDWQHWTDTLIAKYPHRIQKNKDAPDAVALYRKVLADQKDGSVTIITVGFLTNISNLLQSAPDEYSPLTGLELVKQKVVKLVSMAGKFPEGSEFNVNQDAPSSQFAIANWPKPLIYSGFEIGEQIHTGIPLITNKKIKNSPVKDAFSIAIPMADEDKNGRMSWDQTAVYVAALGHEKYFYLEQGKMIVADDGSNTWDKAGEGQFRLVGKQNMVEIEKEINKLMMHQPKKK</sequence>
<comment type="caution">
    <text evidence="2">The sequence shown here is derived from an EMBL/GenBank/DDBJ whole genome shotgun (WGS) entry which is preliminary data.</text>
</comment>
<dbReference type="Proteomes" id="UP000248882">
    <property type="component" value="Unassembled WGS sequence"/>
</dbReference>
<keyword evidence="2" id="KW-0378">Hydrolase</keyword>
<reference evidence="2 3" key="1">
    <citation type="submission" date="2018-06" db="EMBL/GenBank/DDBJ databases">
        <title>Genomic Encyclopedia of Archaeal and Bacterial Type Strains, Phase II (KMG-II): from individual species to whole genera.</title>
        <authorList>
            <person name="Goeker M."/>
        </authorList>
    </citation>
    <scope>NUCLEOTIDE SEQUENCE [LARGE SCALE GENOMIC DNA]</scope>
    <source>
        <strain evidence="2 3">DSM 19830</strain>
    </source>
</reference>
<dbReference type="OrthoDB" id="128573at2"/>
<keyword evidence="3" id="KW-1185">Reference proteome</keyword>
<name>A0A2W7RK32_9BACT</name>
<dbReference type="InterPro" id="IPR001910">
    <property type="entry name" value="Inosine/uridine_hydrolase_dom"/>
</dbReference>
<dbReference type="InterPro" id="IPR036452">
    <property type="entry name" value="Ribo_hydro-like"/>
</dbReference>
<gene>
    <name evidence="2" type="ORF">LV85_02558</name>
</gene>
<organism evidence="2 3">
    <name type="scientific">Algoriphagus chordae</name>
    <dbReference type="NCBI Taxonomy" id="237019"/>
    <lineage>
        <taxon>Bacteria</taxon>
        <taxon>Pseudomonadati</taxon>
        <taxon>Bacteroidota</taxon>
        <taxon>Cytophagia</taxon>
        <taxon>Cytophagales</taxon>
        <taxon>Cyclobacteriaceae</taxon>
        <taxon>Algoriphagus</taxon>
    </lineage>
</organism>
<dbReference type="GO" id="GO:0016799">
    <property type="term" value="F:hydrolase activity, hydrolyzing N-glycosyl compounds"/>
    <property type="evidence" value="ECO:0007669"/>
    <property type="project" value="InterPro"/>
</dbReference>
<evidence type="ECO:0000259" key="1">
    <source>
        <dbReference type="Pfam" id="PF01156"/>
    </source>
</evidence>
<dbReference type="SUPFAM" id="SSF53590">
    <property type="entry name" value="Nucleoside hydrolase"/>
    <property type="match status" value="1"/>
</dbReference>
<dbReference type="PANTHER" id="PTHR43264">
    <property type="match status" value="1"/>
</dbReference>
<accession>A0A2W7RK32</accession>
<dbReference type="Pfam" id="PF01156">
    <property type="entry name" value="IU_nuc_hydro"/>
    <property type="match status" value="1"/>
</dbReference>
<dbReference type="PANTHER" id="PTHR43264:SF1">
    <property type="entry name" value="INOSINE_URIDINE-PREFERRING NUCLEOSIDE HYDROLASE DOMAIN-CONTAINING PROTEIN"/>
    <property type="match status" value="1"/>
</dbReference>